<keyword evidence="2" id="KW-1185">Reference proteome</keyword>
<sequence>MSIPSVVSKMKKSLPLVLEKAKEGFSKTYGVDIYEGVLTVGEYVESFEVEKNSDEISEKDKMQRDVNVSDSRVKSMKGYVQRGASIFNNVTIFVNTLADVKDVVVGHKTLVVASVPEGAETHITDGQGRHTTFSSLLAELSDEEREELSSHTLSVKFVVTNTDTIYEVRHIARQCFSDYHLNMVKPSTSLSLYFDTSTPYGRLMTALLKEKVNGEELVERISLKGKITGKQVWTLAMFATFVHTALGKTKSNLNKELKDDACFESTLTLVRSILPKVLGLMPLDVIDENDADVKKVHNNALFTKALFLTGLGYVVRSLMEQAILTGDLNFDALDKIKSLPLTDKTCESLKKARIVDEDDKMISKSDKRVGGHLCRLTGIMPCEALMA</sequence>
<evidence type="ECO:0000313" key="1">
    <source>
        <dbReference type="EMBL" id="MDP2564449.1"/>
    </source>
</evidence>
<evidence type="ECO:0000313" key="2">
    <source>
        <dbReference type="Proteomes" id="UP001177212"/>
    </source>
</evidence>
<protein>
    <submittedName>
        <fullName evidence="1">DGQHR domain-containing protein</fullName>
    </submittedName>
</protein>
<accession>A0ABT9FCP1</accession>
<dbReference type="Pfam" id="PF14072">
    <property type="entry name" value="DndB"/>
    <property type="match status" value="1"/>
</dbReference>
<dbReference type="EMBL" id="JAUYVT010000004">
    <property type="protein sequence ID" value="MDP2564449.1"/>
    <property type="molecule type" value="Genomic_DNA"/>
</dbReference>
<organism evidence="1 2">
    <name type="scientific">Pseudoalteromonas marina</name>
    <dbReference type="NCBI Taxonomy" id="267375"/>
    <lineage>
        <taxon>Bacteria</taxon>
        <taxon>Pseudomonadati</taxon>
        <taxon>Pseudomonadota</taxon>
        <taxon>Gammaproteobacteria</taxon>
        <taxon>Alteromonadales</taxon>
        <taxon>Pseudoalteromonadaceae</taxon>
        <taxon>Pseudoalteromonas</taxon>
    </lineage>
</organism>
<dbReference type="NCBIfam" id="TIGR03187">
    <property type="entry name" value="DGQHR"/>
    <property type="match status" value="1"/>
</dbReference>
<dbReference type="Proteomes" id="UP001177212">
    <property type="component" value="Unassembled WGS sequence"/>
</dbReference>
<dbReference type="InterPro" id="IPR017642">
    <property type="entry name" value="DNA_S_mod_DndB"/>
</dbReference>
<proteinExistence type="predicted"/>
<dbReference type="InterPro" id="IPR017601">
    <property type="entry name" value="DGQHR-contain_dom"/>
</dbReference>
<comment type="caution">
    <text evidence="1">The sequence shown here is derived from an EMBL/GenBank/DDBJ whole genome shotgun (WGS) entry which is preliminary data.</text>
</comment>
<name>A0ABT9FCP1_9GAMM</name>
<reference evidence="1" key="1">
    <citation type="submission" date="2023-07" db="EMBL/GenBank/DDBJ databases">
        <title>Genome content predicts the carbon catabolic preferences of heterotrophic bacteria.</title>
        <authorList>
            <person name="Gralka M."/>
        </authorList>
    </citation>
    <scope>NUCLEOTIDE SEQUENCE</scope>
    <source>
        <strain evidence="1">4G09</strain>
    </source>
</reference>
<gene>
    <name evidence="1" type="ORF">Q8W34_07365</name>
</gene>
<dbReference type="RefSeq" id="WP_305471726.1">
    <property type="nucleotide sequence ID" value="NZ_JAUYVT010000004.1"/>
</dbReference>